<dbReference type="InterPro" id="IPR003593">
    <property type="entry name" value="AAA+_ATPase"/>
</dbReference>
<gene>
    <name evidence="8 14" type="primary">dnaA</name>
    <name evidence="14" type="ORF">HKX40_00105</name>
</gene>
<comment type="caution">
    <text evidence="14">The sequence shown here is derived from an EMBL/GenBank/DDBJ whole genome shotgun (WGS) entry which is preliminary data.</text>
</comment>
<keyword evidence="7 8" id="KW-0238">DNA-binding</keyword>
<dbReference type="InterPro" id="IPR027417">
    <property type="entry name" value="P-loop_NTPase"/>
</dbReference>
<dbReference type="GO" id="GO:0003688">
    <property type="term" value="F:DNA replication origin binding"/>
    <property type="evidence" value="ECO:0007669"/>
    <property type="project" value="UniProtKB-UniRule"/>
</dbReference>
<dbReference type="EMBL" id="JABGBO010000001">
    <property type="protein sequence ID" value="NOL48541.1"/>
    <property type="molecule type" value="Genomic_DNA"/>
</dbReference>
<keyword evidence="2 8" id="KW-0963">Cytoplasm</keyword>
<dbReference type="HAMAP" id="MF_00377">
    <property type="entry name" value="DnaA_bact"/>
    <property type="match status" value="1"/>
</dbReference>
<comment type="function">
    <text evidence="8 10">Plays an essential role in the initiation and regulation of chromosomal replication. ATP-DnaA binds to the origin of replication (oriC) to initiate formation of the DNA replication initiation complex once per cell cycle. Binds the DnaA box (a 9 base pair repeat at the origin) and separates the double-stranded (ds)DNA. Forms a right-handed helical filament on oriC DNA; dsDNA binds to the exterior of the filament while single-stranded (ss)DNA is stabiized in the filament's interior. The ATP-DnaA-oriC complex binds and stabilizes one strand of the AT-rich DNA unwinding element (DUE), permitting loading of DNA polymerase. After initiation quickly degrades to an ADP-DnaA complex that is not apt for DNA replication. Binds acidic phospholipids.</text>
</comment>
<dbReference type="NCBIfam" id="TIGR00362">
    <property type="entry name" value="DnaA"/>
    <property type="match status" value="1"/>
</dbReference>
<feature type="domain" description="Chromosomal replication initiator DnaA C-terminal" evidence="13">
    <location>
        <begin position="438"/>
        <end position="507"/>
    </location>
</feature>
<dbReference type="Proteomes" id="UP000541421">
    <property type="component" value="Unassembled WGS sequence"/>
</dbReference>
<accession>A0A7Y4P3K2</accession>
<dbReference type="GO" id="GO:0005737">
    <property type="term" value="C:cytoplasm"/>
    <property type="evidence" value="ECO:0007669"/>
    <property type="project" value="UniProtKB-SubCell"/>
</dbReference>
<evidence type="ECO:0000256" key="2">
    <source>
        <dbReference type="ARBA" id="ARBA00022490"/>
    </source>
</evidence>
<dbReference type="CDD" id="cd06571">
    <property type="entry name" value="Bac_DnaA_C"/>
    <property type="match status" value="1"/>
</dbReference>
<reference evidence="14 15" key="1">
    <citation type="submission" date="2020-05" db="EMBL/GenBank/DDBJ databases">
        <authorList>
            <person name="Niu N."/>
        </authorList>
    </citation>
    <scope>NUCLEOTIDE SEQUENCE [LARGE SCALE GENOMIC DNA]</scope>
    <source>
        <strain evidence="14 15">LMG10982</strain>
    </source>
</reference>
<dbReference type="InterPro" id="IPR013317">
    <property type="entry name" value="DnaA_dom"/>
</dbReference>
<feature type="binding site" evidence="8">
    <location>
        <position position="236"/>
    </location>
    <ligand>
        <name>ATP</name>
        <dbReference type="ChEBI" id="CHEBI:30616"/>
    </ligand>
</feature>
<dbReference type="CDD" id="cd00009">
    <property type="entry name" value="AAA"/>
    <property type="match status" value="1"/>
</dbReference>
<evidence type="ECO:0000256" key="5">
    <source>
        <dbReference type="ARBA" id="ARBA00022840"/>
    </source>
</evidence>
<dbReference type="Gene3D" id="1.10.8.60">
    <property type="match status" value="1"/>
</dbReference>
<dbReference type="GO" id="GO:0005524">
    <property type="term" value="F:ATP binding"/>
    <property type="evidence" value="ECO:0007669"/>
    <property type="project" value="UniProtKB-UniRule"/>
</dbReference>
<feature type="domain" description="AAA+ ATPase" evidence="12">
    <location>
        <begin position="221"/>
        <end position="359"/>
    </location>
</feature>
<dbReference type="SMART" id="SM00382">
    <property type="entry name" value="AAA"/>
    <property type="match status" value="1"/>
</dbReference>
<evidence type="ECO:0000256" key="8">
    <source>
        <dbReference type="HAMAP-Rule" id="MF_00377"/>
    </source>
</evidence>
<dbReference type="InterPro" id="IPR010921">
    <property type="entry name" value="Trp_repressor/repl_initiator"/>
</dbReference>
<keyword evidence="15" id="KW-1185">Reference proteome</keyword>
<dbReference type="Gene3D" id="1.10.1750.10">
    <property type="match status" value="1"/>
</dbReference>
<keyword evidence="3 8" id="KW-0235">DNA replication</keyword>
<dbReference type="Pfam" id="PF00308">
    <property type="entry name" value="Bac_DnaA"/>
    <property type="match status" value="1"/>
</dbReference>
<protein>
    <recommendedName>
        <fullName evidence="8 9">Chromosomal replication initiator protein DnaA</fullName>
    </recommendedName>
</protein>
<comment type="domain">
    <text evidence="8">Domain I is involved in oligomerization and binding regulators, domain II is flexibile and of varying length in different bacteria, domain III forms the AAA+ region, while domain IV binds dsDNA.</text>
</comment>
<keyword evidence="5 8" id="KW-0067">ATP-binding</keyword>
<evidence type="ECO:0000259" key="12">
    <source>
        <dbReference type="SMART" id="SM00382"/>
    </source>
</evidence>
<dbReference type="PANTHER" id="PTHR30050">
    <property type="entry name" value="CHROMOSOMAL REPLICATION INITIATOR PROTEIN DNAA"/>
    <property type="match status" value="1"/>
</dbReference>
<feature type="region of interest" description="Domain I, interacts with DnaA modulators" evidence="8">
    <location>
        <begin position="1"/>
        <end position="134"/>
    </location>
</feature>
<evidence type="ECO:0000256" key="7">
    <source>
        <dbReference type="ARBA" id="ARBA00023125"/>
    </source>
</evidence>
<dbReference type="SMART" id="SM00760">
    <property type="entry name" value="Bac_DnaA_C"/>
    <property type="match status" value="1"/>
</dbReference>
<dbReference type="AlphaFoldDB" id="A0A7Y4P3K2"/>
<evidence type="ECO:0000256" key="11">
    <source>
        <dbReference type="RuleBase" id="RU004227"/>
    </source>
</evidence>
<feature type="binding site" evidence="8">
    <location>
        <position position="232"/>
    </location>
    <ligand>
        <name>ATP</name>
        <dbReference type="ChEBI" id="CHEBI:30616"/>
    </ligand>
</feature>
<evidence type="ECO:0000256" key="3">
    <source>
        <dbReference type="ARBA" id="ARBA00022705"/>
    </source>
</evidence>
<evidence type="ECO:0000256" key="4">
    <source>
        <dbReference type="ARBA" id="ARBA00022741"/>
    </source>
</evidence>
<name>A0A7Y4P3K2_9BURK</name>
<dbReference type="InterPro" id="IPR013159">
    <property type="entry name" value="DnaA_C"/>
</dbReference>
<evidence type="ECO:0000256" key="9">
    <source>
        <dbReference type="NCBIfam" id="TIGR00362"/>
    </source>
</evidence>
<dbReference type="GO" id="GO:0006270">
    <property type="term" value="P:DNA replication initiation"/>
    <property type="evidence" value="ECO:0007669"/>
    <property type="project" value="UniProtKB-UniRule"/>
</dbReference>
<dbReference type="PANTHER" id="PTHR30050:SF2">
    <property type="entry name" value="CHROMOSOMAL REPLICATION INITIATOR PROTEIN DNAA"/>
    <property type="match status" value="1"/>
</dbReference>
<evidence type="ECO:0000256" key="6">
    <source>
        <dbReference type="ARBA" id="ARBA00023121"/>
    </source>
</evidence>
<sequence length="530" mass="59642">MTEFWQQCINHLSKGLPPAQVKQWIMPLSPIGFNEDETEFHISAPSVLKQNWAMRYYAPEIQKLIKENFNHDVKVVVLINKAGATPVVATPSASPAVTTALPTTPEAPSITPTTAAVPKVETSMVGNIEVTIEEDDTITTQTPTDIVPPSHTAKAAKVPGIEDNEIFISQGVLIVPETKREAYAATNLNPAHTFANLVVGHSNELAYATAKNVIRNLGKVGYNPLFLYASTGLGKTHLMHAIGNELFRTGRIKSARYIHANDYYTEIAQKMRKGEYLDYRMQEMKEYANLDLLLIDDIQFFKNKERTQQEFFHLYDTMVRKGKQVVISSDTYPQELADIDERLISRFSSGLPIQIEPPELEMRVAILMKKAESKPNIVLTDEAAFFIAKHIRSNIRELEGGLQKVMAFAEFKSFKEITVDVCKEALKDLLRVVNGLITVENIQKTVADFYKMKVSDIYSKSRKAENVRLRHIAMYLAKELTRKSLPELGEAFGGRDHSTVHHAVEKIIELRATDSKLNHELHVLKQTLKG</sequence>
<dbReference type="PROSITE" id="PS01008">
    <property type="entry name" value="DNAA"/>
    <property type="match status" value="1"/>
</dbReference>
<comment type="caution">
    <text evidence="8">Lacks conserved residue(s) required for the propagation of feature annotation.</text>
</comment>
<keyword evidence="4 8" id="KW-0547">Nucleotide-binding</keyword>
<organism evidence="14 15">
    <name type="scientific">Pelistega europaea</name>
    <dbReference type="NCBI Taxonomy" id="106147"/>
    <lineage>
        <taxon>Bacteria</taxon>
        <taxon>Pseudomonadati</taxon>
        <taxon>Pseudomonadota</taxon>
        <taxon>Betaproteobacteria</taxon>
        <taxon>Burkholderiales</taxon>
        <taxon>Alcaligenaceae</taxon>
        <taxon>Pelistega</taxon>
    </lineage>
</organism>
<dbReference type="InterPro" id="IPR024633">
    <property type="entry name" value="DnaA_N_dom"/>
</dbReference>
<dbReference type="Pfam" id="PF11638">
    <property type="entry name" value="DnaA_N"/>
    <property type="match status" value="1"/>
</dbReference>
<feature type="binding site" evidence="8">
    <location>
        <position position="234"/>
    </location>
    <ligand>
        <name>ATP</name>
        <dbReference type="ChEBI" id="CHEBI:30616"/>
    </ligand>
</feature>
<dbReference type="GO" id="GO:0006275">
    <property type="term" value="P:regulation of DNA replication"/>
    <property type="evidence" value="ECO:0007669"/>
    <property type="project" value="UniProtKB-UniRule"/>
</dbReference>
<dbReference type="SUPFAM" id="SSF52540">
    <property type="entry name" value="P-loop containing nucleoside triphosphate hydrolases"/>
    <property type="match status" value="1"/>
</dbReference>
<dbReference type="InterPro" id="IPR001957">
    <property type="entry name" value="Chromosome_initiator_DnaA"/>
</dbReference>
<dbReference type="SUPFAM" id="SSF48295">
    <property type="entry name" value="TrpR-like"/>
    <property type="match status" value="1"/>
</dbReference>
<dbReference type="Gene3D" id="3.40.50.300">
    <property type="entry name" value="P-loop containing nucleotide triphosphate hydrolases"/>
    <property type="match status" value="1"/>
</dbReference>
<dbReference type="GO" id="GO:0008289">
    <property type="term" value="F:lipid binding"/>
    <property type="evidence" value="ECO:0007669"/>
    <property type="project" value="UniProtKB-KW"/>
</dbReference>
<dbReference type="RefSeq" id="WP_171587535.1">
    <property type="nucleotide sequence ID" value="NZ_JABGBO010000001.1"/>
</dbReference>
<dbReference type="GO" id="GO:0005886">
    <property type="term" value="C:plasma membrane"/>
    <property type="evidence" value="ECO:0007669"/>
    <property type="project" value="TreeGrafter"/>
</dbReference>
<evidence type="ECO:0000259" key="13">
    <source>
        <dbReference type="SMART" id="SM00760"/>
    </source>
</evidence>
<dbReference type="Pfam" id="PF08299">
    <property type="entry name" value="Bac_DnaA_C"/>
    <property type="match status" value="1"/>
</dbReference>
<keyword evidence="6 8" id="KW-0446">Lipid-binding</keyword>
<dbReference type="InterPro" id="IPR018312">
    <property type="entry name" value="Chromosome_initiator_DnaA_CS"/>
</dbReference>
<comment type="subcellular location">
    <subcellularLocation>
        <location evidence="8">Cytoplasm</location>
    </subcellularLocation>
</comment>
<proteinExistence type="inferred from homology"/>
<dbReference type="InterPro" id="IPR038454">
    <property type="entry name" value="DnaA_N_sf"/>
</dbReference>
<comment type="similarity">
    <text evidence="1 8 11">Belongs to the DnaA family.</text>
</comment>
<comment type="subunit">
    <text evidence="8">Oligomerizes as a right-handed, spiral filament on DNA at oriC.</text>
</comment>
<evidence type="ECO:0000313" key="15">
    <source>
        <dbReference type="Proteomes" id="UP000541421"/>
    </source>
</evidence>
<evidence type="ECO:0000256" key="10">
    <source>
        <dbReference type="RuleBase" id="RU000577"/>
    </source>
</evidence>
<feature type="region of interest" description="Domain IV, binds dsDNA" evidence="8">
    <location>
        <begin position="410"/>
        <end position="530"/>
    </location>
</feature>
<evidence type="ECO:0000313" key="14">
    <source>
        <dbReference type="EMBL" id="NOL48541.1"/>
    </source>
</evidence>
<dbReference type="InterPro" id="IPR020591">
    <property type="entry name" value="Chromosome_initiator_DnaA-like"/>
</dbReference>
<evidence type="ECO:0000256" key="1">
    <source>
        <dbReference type="ARBA" id="ARBA00006583"/>
    </source>
</evidence>
<dbReference type="Gene3D" id="3.30.300.180">
    <property type="match status" value="1"/>
</dbReference>
<dbReference type="PRINTS" id="PR00051">
    <property type="entry name" value="DNAA"/>
</dbReference>
<feature type="binding site" evidence="8">
    <location>
        <position position="235"/>
    </location>
    <ligand>
        <name>ATP</name>
        <dbReference type="ChEBI" id="CHEBI:30616"/>
    </ligand>
</feature>